<evidence type="ECO:0000313" key="11">
    <source>
        <dbReference type="Proteomes" id="UP001617669"/>
    </source>
</evidence>
<proteinExistence type="inferred from homology"/>
<evidence type="ECO:0000256" key="6">
    <source>
        <dbReference type="ARBA" id="ARBA00023136"/>
    </source>
</evidence>
<comment type="subcellular location">
    <subcellularLocation>
        <location evidence="1">Cell membrane</location>
        <topology evidence="1">Multi-pass membrane protein</topology>
    </subcellularLocation>
</comment>
<keyword evidence="11" id="KW-1185">Reference proteome</keyword>
<evidence type="ECO:0000256" key="3">
    <source>
        <dbReference type="ARBA" id="ARBA00022475"/>
    </source>
</evidence>
<accession>A0ABW8GMU1</accession>
<dbReference type="PANTHER" id="PTHR30460">
    <property type="entry name" value="MODERATE CONDUCTANCE MECHANOSENSITIVE CHANNEL YBIO"/>
    <property type="match status" value="1"/>
</dbReference>
<feature type="transmembrane region" description="Helical" evidence="7">
    <location>
        <begin position="14"/>
        <end position="38"/>
    </location>
</feature>
<reference evidence="10 11" key="1">
    <citation type="submission" date="2024-11" db="EMBL/GenBank/DDBJ databases">
        <authorList>
            <person name="Kaparullina E.N."/>
            <person name="Delegan Y.A."/>
            <person name="Doronina N.V."/>
        </authorList>
    </citation>
    <scope>NUCLEOTIDE SEQUENCE [LARGE SCALE GENOMIC DNA]</scope>
    <source>
        <strain evidence="10 11">7sh_L</strain>
    </source>
</reference>
<dbReference type="SUPFAM" id="SSF82861">
    <property type="entry name" value="Mechanosensitive channel protein MscS (YggB), transmembrane region"/>
    <property type="match status" value="1"/>
</dbReference>
<name>A0ABW8GMU1_9PROT</name>
<evidence type="ECO:0000259" key="9">
    <source>
        <dbReference type="Pfam" id="PF21088"/>
    </source>
</evidence>
<evidence type="ECO:0000256" key="7">
    <source>
        <dbReference type="SAM" id="Phobius"/>
    </source>
</evidence>
<feature type="domain" description="Mechanosensitive ion channel MscS" evidence="8">
    <location>
        <begin position="115"/>
        <end position="179"/>
    </location>
</feature>
<dbReference type="InterPro" id="IPR045276">
    <property type="entry name" value="YbiO_bact"/>
</dbReference>
<feature type="domain" description="Mechanosensitive ion channel transmembrane helices 2/3" evidence="9">
    <location>
        <begin position="73"/>
        <end position="113"/>
    </location>
</feature>
<dbReference type="SUPFAM" id="SSF82689">
    <property type="entry name" value="Mechanosensitive channel protein MscS (YggB), C-terminal domain"/>
    <property type="match status" value="1"/>
</dbReference>
<evidence type="ECO:0000256" key="1">
    <source>
        <dbReference type="ARBA" id="ARBA00004651"/>
    </source>
</evidence>
<evidence type="ECO:0000313" key="10">
    <source>
        <dbReference type="EMBL" id="MFJ5446686.1"/>
    </source>
</evidence>
<evidence type="ECO:0000259" key="8">
    <source>
        <dbReference type="Pfam" id="PF00924"/>
    </source>
</evidence>
<dbReference type="InterPro" id="IPR011014">
    <property type="entry name" value="MscS_channel_TM-2"/>
</dbReference>
<dbReference type="Gene3D" id="3.30.70.100">
    <property type="match status" value="1"/>
</dbReference>
<sequence>MQSFLASLGTPDNIIPLIVSTLRIFFIIAAAIILMRLCNKGIKLLKGRLRLHAQQNLEELKRIETLGRVISYIATIVIGTIAFIEVLHEFGISLAPVLAAAGIVGVAVGFGSQSLVKDYFNGLVMLLENQIRQGDSIEAAGKKGTVEEVTLRHIRLRDYEGTVHFIPNSVITTVSNMSRGFAYAVIDIKVPIASDFSHILHTMREIGTQLRQDDAYKSKLDGDLEVAGVEQMDHETAVLRARFQVNPADKSSVRREFIYRLKQALDTPVQEAA</sequence>
<keyword evidence="4 7" id="KW-0812">Transmembrane</keyword>
<gene>
    <name evidence="10" type="ORF">ACIKP9_10650</name>
</gene>
<dbReference type="Pfam" id="PF00924">
    <property type="entry name" value="MS_channel_2nd"/>
    <property type="match status" value="1"/>
</dbReference>
<dbReference type="PANTHER" id="PTHR30460:SF0">
    <property type="entry name" value="MODERATE CONDUCTANCE MECHANOSENSITIVE CHANNEL YBIO"/>
    <property type="match status" value="1"/>
</dbReference>
<dbReference type="Pfam" id="PF21088">
    <property type="entry name" value="MS_channel_1st"/>
    <property type="match status" value="1"/>
</dbReference>
<dbReference type="InterPro" id="IPR011066">
    <property type="entry name" value="MscS_channel_C_sf"/>
</dbReference>
<evidence type="ECO:0000256" key="4">
    <source>
        <dbReference type="ARBA" id="ARBA00022692"/>
    </source>
</evidence>
<evidence type="ECO:0000256" key="2">
    <source>
        <dbReference type="ARBA" id="ARBA00008017"/>
    </source>
</evidence>
<evidence type="ECO:0000256" key="5">
    <source>
        <dbReference type="ARBA" id="ARBA00022989"/>
    </source>
</evidence>
<keyword evidence="6 7" id="KW-0472">Membrane</keyword>
<dbReference type="InterPro" id="IPR023408">
    <property type="entry name" value="MscS_beta-dom_sf"/>
</dbReference>
<feature type="transmembrane region" description="Helical" evidence="7">
    <location>
        <begin position="90"/>
        <end position="110"/>
    </location>
</feature>
<dbReference type="EMBL" id="JBIWXY010000002">
    <property type="protein sequence ID" value="MFJ5446686.1"/>
    <property type="molecule type" value="Genomic_DNA"/>
</dbReference>
<feature type="transmembrane region" description="Helical" evidence="7">
    <location>
        <begin position="65"/>
        <end position="84"/>
    </location>
</feature>
<dbReference type="SUPFAM" id="SSF50182">
    <property type="entry name" value="Sm-like ribonucleoproteins"/>
    <property type="match status" value="1"/>
</dbReference>
<organism evidence="10 11">
    <name type="scientific">Methylobacillus methanolivorans</name>
    <dbReference type="NCBI Taxonomy" id="1848927"/>
    <lineage>
        <taxon>Bacteria</taxon>
        <taxon>Pseudomonadati</taxon>
        <taxon>Pseudomonadota</taxon>
        <taxon>Betaproteobacteria</taxon>
        <taxon>Nitrosomonadales</taxon>
        <taxon>Methylophilaceae</taxon>
        <taxon>Methylobacillus</taxon>
    </lineage>
</organism>
<keyword evidence="5 7" id="KW-1133">Transmembrane helix</keyword>
<dbReference type="InterPro" id="IPR049142">
    <property type="entry name" value="MS_channel_1st"/>
</dbReference>
<dbReference type="Gene3D" id="1.10.287.1260">
    <property type="match status" value="1"/>
</dbReference>
<protein>
    <submittedName>
        <fullName evidence="10">Mechanosensitive ion channel family protein</fullName>
    </submittedName>
</protein>
<dbReference type="InterPro" id="IPR010920">
    <property type="entry name" value="LSM_dom_sf"/>
</dbReference>
<dbReference type="InterPro" id="IPR006685">
    <property type="entry name" value="MscS_channel_2nd"/>
</dbReference>
<keyword evidence="3" id="KW-1003">Cell membrane</keyword>
<dbReference type="Proteomes" id="UP001617669">
    <property type="component" value="Unassembled WGS sequence"/>
</dbReference>
<comment type="similarity">
    <text evidence="2">Belongs to the MscS (TC 1.A.23) family.</text>
</comment>
<dbReference type="Gene3D" id="2.30.30.60">
    <property type="match status" value="1"/>
</dbReference>
<comment type="caution">
    <text evidence="10">The sequence shown here is derived from an EMBL/GenBank/DDBJ whole genome shotgun (WGS) entry which is preliminary data.</text>
</comment>
<dbReference type="RefSeq" id="WP_400882482.1">
    <property type="nucleotide sequence ID" value="NZ_JBIWXY010000002.1"/>
</dbReference>